<keyword evidence="1" id="KW-0732">Signal</keyword>
<keyword evidence="3" id="KW-1185">Reference proteome</keyword>
<dbReference type="EMBL" id="JAGRQC010000005">
    <property type="protein sequence ID" value="MBR0553871.1"/>
    <property type="molecule type" value="Genomic_DNA"/>
</dbReference>
<reference evidence="2" key="1">
    <citation type="submission" date="2021-04" db="EMBL/GenBank/DDBJ databases">
        <title>Ouciella asimina sp. nov., isolated from the surface seawater in the hydrothermal field of Okinawa Trough.</title>
        <authorList>
            <person name="Shuang W."/>
        </authorList>
    </citation>
    <scope>NUCLEOTIDE SEQUENCE</scope>
    <source>
        <strain evidence="2">LXI357</strain>
    </source>
</reference>
<proteinExistence type="predicted"/>
<evidence type="ECO:0000256" key="1">
    <source>
        <dbReference type="SAM" id="SignalP"/>
    </source>
</evidence>
<organism evidence="2 3">
    <name type="scientific">Stakelama marina</name>
    <dbReference type="NCBI Taxonomy" id="2826939"/>
    <lineage>
        <taxon>Bacteria</taxon>
        <taxon>Pseudomonadati</taxon>
        <taxon>Pseudomonadota</taxon>
        <taxon>Alphaproteobacteria</taxon>
        <taxon>Sphingomonadales</taxon>
        <taxon>Sphingomonadaceae</taxon>
        <taxon>Stakelama</taxon>
    </lineage>
</organism>
<dbReference type="Proteomes" id="UP000676996">
    <property type="component" value="Unassembled WGS sequence"/>
</dbReference>
<feature type="signal peptide" evidence="1">
    <location>
        <begin position="1"/>
        <end position="20"/>
    </location>
</feature>
<evidence type="ECO:0000313" key="3">
    <source>
        <dbReference type="Proteomes" id="UP000676996"/>
    </source>
</evidence>
<accession>A0A8T4IH94</accession>
<gene>
    <name evidence="2" type="ORF">J7S20_15295</name>
</gene>
<dbReference type="AlphaFoldDB" id="A0A8T4IH94"/>
<comment type="caution">
    <text evidence="2">The sequence shown here is derived from an EMBL/GenBank/DDBJ whole genome shotgun (WGS) entry which is preliminary data.</text>
</comment>
<evidence type="ECO:0000313" key="2">
    <source>
        <dbReference type="EMBL" id="MBR0553871.1"/>
    </source>
</evidence>
<feature type="chain" id="PRO_5035946101" evidence="1">
    <location>
        <begin position="21"/>
        <end position="116"/>
    </location>
</feature>
<name>A0A8T4IH94_9SPHN</name>
<sequence length="116" mass="13188">MMIRRTMVLVALCVASQANAQNLDFLITNATGRTITKIEVQPTGQTDWAENRLKHDKLADTKRSSVFFPRADDQCKYDVRAEFSSGDPLIWRGIDFCDNAYLTLRIKNGQPEYSVD</sequence>
<dbReference type="RefSeq" id="WP_284055129.1">
    <property type="nucleotide sequence ID" value="NZ_JAGRQC010000005.1"/>
</dbReference>
<protein>
    <submittedName>
        <fullName evidence="2">Uncharacterized protein</fullName>
    </submittedName>
</protein>